<reference evidence="14" key="1">
    <citation type="journal article" date="2019" name="Int. J. Syst. Evol. Microbiol.">
        <title>The Global Catalogue of Microorganisms (GCM) 10K type strain sequencing project: providing services to taxonomists for standard genome sequencing and annotation.</title>
        <authorList>
            <consortium name="The Broad Institute Genomics Platform"/>
            <consortium name="The Broad Institute Genome Sequencing Center for Infectious Disease"/>
            <person name="Wu L."/>
            <person name="Ma J."/>
        </authorList>
    </citation>
    <scope>NUCLEOTIDE SEQUENCE [LARGE SCALE GENOMIC DNA]</scope>
    <source>
        <strain evidence="14">DFY28</strain>
    </source>
</reference>
<evidence type="ECO:0000259" key="12">
    <source>
        <dbReference type="PROSITE" id="PS51471"/>
    </source>
</evidence>
<organism evidence="13 14">
    <name type="scientific">Phenylobacterium terrae</name>
    <dbReference type="NCBI Taxonomy" id="2665495"/>
    <lineage>
        <taxon>Bacteria</taxon>
        <taxon>Pseudomonadati</taxon>
        <taxon>Pseudomonadota</taxon>
        <taxon>Alphaproteobacteria</taxon>
        <taxon>Caulobacterales</taxon>
        <taxon>Caulobacteraceae</taxon>
        <taxon>Phenylobacterium</taxon>
    </lineage>
</organism>
<evidence type="ECO:0000256" key="5">
    <source>
        <dbReference type="ARBA" id="ARBA00019045"/>
    </source>
</evidence>
<keyword evidence="11" id="KW-0479">Metal-binding</keyword>
<sequence length="307" mass="33793">MSDRVPELNLRDYLAGPPAARQAFSEGLFAGLQDFGFVVLKDHTVSPDLLDRAYRMAEALFARPEAEKLRYAQGLRGYTPFGVEHAKDSRHPDLKEFWQIGHEPTPDAEEPFPPNVWPEEPAGFKPTFQALFQALDETGRTALDALTPGLGLPQGWFEDKVRHGTSILRVLHYPPVAPETEPGAVRSAAHEDINFLTIMVPARGAGLEILRRDGRWLPIETDIGGLIVNSGDMLARLTNEVIPSTTHRVVNPSGPNVSRYSMPFFLHPASSVRLDCLPSCEGAGAKFSPITAGEFLHERLKEIGLAS</sequence>
<accession>A0ABW4N609</accession>
<dbReference type="Pfam" id="PF14226">
    <property type="entry name" value="DIOX_N"/>
    <property type="match status" value="1"/>
</dbReference>
<dbReference type="PANTHER" id="PTHR47990">
    <property type="entry name" value="2-OXOGLUTARATE (2OG) AND FE(II)-DEPENDENT OXYGENASE SUPERFAMILY PROTEIN-RELATED"/>
    <property type="match status" value="1"/>
</dbReference>
<dbReference type="EC" id="1.14.20.7" evidence="3"/>
<dbReference type="InterPro" id="IPR044861">
    <property type="entry name" value="IPNS-like_FE2OG_OXY"/>
</dbReference>
<dbReference type="Pfam" id="PF03171">
    <property type="entry name" value="2OG-FeII_Oxy"/>
    <property type="match status" value="1"/>
</dbReference>
<keyword evidence="11" id="KW-0560">Oxidoreductase</keyword>
<evidence type="ECO:0000256" key="3">
    <source>
        <dbReference type="ARBA" id="ARBA00012293"/>
    </source>
</evidence>
<dbReference type="GO" id="GO:0051213">
    <property type="term" value="F:dioxygenase activity"/>
    <property type="evidence" value="ECO:0007669"/>
    <property type="project" value="UniProtKB-KW"/>
</dbReference>
<evidence type="ECO:0000313" key="14">
    <source>
        <dbReference type="Proteomes" id="UP001597237"/>
    </source>
</evidence>
<dbReference type="InterPro" id="IPR005123">
    <property type="entry name" value="Oxoglu/Fe-dep_dioxygenase_dom"/>
</dbReference>
<comment type="catalytic activity">
    <reaction evidence="10">
        <text>L-arginine + 2-oxoglutarate + O2 = guanidine + L-glutamate 5-semialdehyde + succinate + CO2</text>
        <dbReference type="Rhea" id="RHEA:31535"/>
        <dbReference type="ChEBI" id="CHEBI:15379"/>
        <dbReference type="ChEBI" id="CHEBI:16526"/>
        <dbReference type="ChEBI" id="CHEBI:16810"/>
        <dbReference type="ChEBI" id="CHEBI:30031"/>
        <dbReference type="ChEBI" id="CHEBI:30087"/>
        <dbReference type="ChEBI" id="CHEBI:32682"/>
        <dbReference type="ChEBI" id="CHEBI:58066"/>
        <dbReference type="EC" id="1.14.20.7"/>
    </reaction>
</comment>
<protein>
    <recommendedName>
        <fullName evidence="5">2-oxoglutarate-dependent ethylene/succinate-forming enzyme</fullName>
        <ecNumber evidence="4">1.13.12.19</ecNumber>
        <ecNumber evidence="3">1.14.20.7</ecNumber>
    </recommendedName>
    <alternativeName>
        <fullName evidence="7">2-oxoglutarate dioxygenase (ethylene-forming)</fullName>
    </alternativeName>
    <alternativeName>
        <fullName evidence="8">2-oxoglutarate/L-arginine monooxygenase/decarboxylase (succinate-forming)</fullName>
    </alternativeName>
</protein>
<dbReference type="InterPro" id="IPR027443">
    <property type="entry name" value="IPNS-like_sf"/>
</dbReference>
<dbReference type="InterPro" id="IPR050231">
    <property type="entry name" value="Iron_ascorbate_oxido_reductase"/>
</dbReference>
<evidence type="ECO:0000256" key="6">
    <source>
        <dbReference type="ARBA" id="ARBA00022666"/>
    </source>
</evidence>
<evidence type="ECO:0000256" key="7">
    <source>
        <dbReference type="ARBA" id="ARBA00031011"/>
    </source>
</evidence>
<dbReference type="Proteomes" id="UP001597237">
    <property type="component" value="Unassembled WGS sequence"/>
</dbReference>
<evidence type="ECO:0000256" key="2">
    <source>
        <dbReference type="ARBA" id="ARBA00004767"/>
    </source>
</evidence>
<comment type="catalytic activity">
    <reaction evidence="9">
        <text>2-oxoglutarate + O2 + 2 H(+) = ethene + 3 CO2 + H2O</text>
        <dbReference type="Rhea" id="RHEA:31523"/>
        <dbReference type="ChEBI" id="CHEBI:15377"/>
        <dbReference type="ChEBI" id="CHEBI:15378"/>
        <dbReference type="ChEBI" id="CHEBI:15379"/>
        <dbReference type="ChEBI" id="CHEBI:16526"/>
        <dbReference type="ChEBI" id="CHEBI:16810"/>
        <dbReference type="ChEBI" id="CHEBI:18153"/>
        <dbReference type="EC" id="1.13.12.19"/>
    </reaction>
</comment>
<dbReference type="EC" id="1.13.12.19" evidence="4"/>
<proteinExistence type="inferred from homology"/>
<evidence type="ECO:0000313" key="13">
    <source>
        <dbReference type="EMBL" id="MFD1785446.1"/>
    </source>
</evidence>
<name>A0ABW4N609_9CAUL</name>
<dbReference type="RefSeq" id="WP_377281508.1">
    <property type="nucleotide sequence ID" value="NZ_JBHRSI010000004.1"/>
</dbReference>
<keyword evidence="11" id="KW-0408">Iron</keyword>
<evidence type="ECO:0000256" key="10">
    <source>
        <dbReference type="ARBA" id="ARBA00049359"/>
    </source>
</evidence>
<evidence type="ECO:0000256" key="1">
    <source>
        <dbReference type="ARBA" id="ARBA00001954"/>
    </source>
</evidence>
<evidence type="ECO:0000256" key="11">
    <source>
        <dbReference type="RuleBase" id="RU003682"/>
    </source>
</evidence>
<dbReference type="PROSITE" id="PS51471">
    <property type="entry name" value="FE2OG_OXY"/>
    <property type="match status" value="1"/>
</dbReference>
<comment type="caution">
    <text evidence="13">The sequence shown here is derived from an EMBL/GenBank/DDBJ whole genome shotgun (WGS) entry which is preliminary data.</text>
</comment>
<evidence type="ECO:0000256" key="8">
    <source>
        <dbReference type="ARBA" id="ARBA00031282"/>
    </source>
</evidence>
<keyword evidence="13" id="KW-0223">Dioxygenase</keyword>
<feature type="domain" description="Fe2OG dioxygenase" evidence="12">
    <location>
        <begin position="163"/>
        <end position="268"/>
    </location>
</feature>
<dbReference type="EMBL" id="JBHUEY010000006">
    <property type="protein sequence ID" value="MFD1785446.1"/>
    <property type="molecule type" value="Genomic_DNA"/>
</dbReference>
<dbReference type="Gene3D" id="2.60.120.330">
    <property type="entry name" value="B-lactam Antibiotic, Isopenicillin N Synthase, Chain"/>
    <property type="match status" value="1"/>
</dbReference>
<comment type="similarity">
    <text evidence="11">Belongs to the iron/ascorbate-dependent oxidoreductase family.</text>
</comment>
<keyword evidence="14" id="KW-1185">Reference proteome</keyword>
<keyword evidence="6" id="KW-0266">Ethylene biosynthesis</keyword>
<dbReference type="SUPFAM" id="SSF51197">
    <property type="entry name" value="Clavaminate synthase-like"/>
    <property type="match status" value="1"/>
</dbReference>
<dbReference type="InterPro" id="IPR026992">
    <property type="entry name" value="DIOX_N"/>
</dbReference>
<comment type="pathway">
    <text evidence="2">Alkene biosynthesis; ethylene biosynthesis via 2-oxoglutarate.</text>
</comment>
<evidence type="ECO:0000256" key="9">
    <source>
        <dbReference type="ARBA" id="ARBA00047725"/>
    </source>
</evidence>
<evidence type="ECO:0000256" key="4">
    <source>
        <dbReference type="ARBA" id="ARBA00012531"/>
    </source>
</evidence>
<gene>
    <name evidence="13" type="ORF">ACFSC0_18750</name>
</gene>
<comment type="cofactor">
    <cofactor evidence="1">
        <name>Fe(2+)</name>
        <dbReference type="ChEBI" id="CHEBI:29033"/>
    </cofactor>
</comment>